<gene>
    <name evidence="9" type="ORF">SAMN06296241_0607</name>
</gene>
<feature type="transmembrane region" description="Helical" evidence="7">
    <location>
        <begin position="65"/>
        <end position="82"/>
    </location>
</feature>
<dbReference type="OrthoDB" id="9811198at2"/>
<evidence type="ECO:0000256" key="3">
    <source>
        <dbReference type="ARBA" id="ARBA00022475"/>
    </source>
</evidence>
<dbReference type="PANTHER" id="PTHR33778:SF3">
    <property type="entry name" value="PROTEIN MGTC"/>
    <property type="match status" value="1"/>
</dbReference>
<dbReference type="PANTHER" id="PTHR33778">
    <property type="entry name" value="PROTEIN MGTC"/>
    <property type="match status" value="1"/>
</dbReference>
<reference evidence="10" key="1">
    <citation type="submission" date="2017-09" db="EMBL/GenBank/DDBJ databases">
        <authorList>
            <person name="Varghese N."/>
            <person name="Submissions S."/>
        </authorList>
    </citation>
    <scope>NUCLEOTIDE SEQUENCE [LARGE SCALE GENOMIC DNA]</scope>
    <source>
        <strain evidence="10">CGMCC 1.12641</strain>
    </source>
</reference>
<feature type="transmembrane region" description="Helical" evidence="7">
    <location>
        <begin position="35"/>
        <end position="53"/>
    </location>
</feature>
<dbReference type="Pfam" id="PF02308">
    <property type="entry name" value="MgtC"/>
    <property type="match status" value="1"/>
</dbReference>
<keyword evidence="10" id="KW-1185">Reference proteome</keyword>
<dbReference type="InterPro" id="IPR003416">
    <property type="entry name" value="MgtC/SapB/SrpB/YhiD_fam"/>
</dbReference>
<keyword evidence="3" id="KW-1003">Cell membrane</keyword>
<feature type="transmembrane region" description="Helical" evidence="7">
    <location>
        <begin position="6"/>
        <end position="23"/>
    </location>
</feature>
<evidence type="ECO:0000256" key="6">
    <source>
        <dbReference type="ARBA" id="ARBA00023136"/>
    </source>
</evidence>
<dbReference type="AlphaFoldDB" id="A0A285X171"/>
<keyword evidence="4 7" id="KW-0812">Transmembrane</keyword>
<proteinExistence type="inferred from homology"/>
<feature type="transmembrane region" description="Helical" evidence="7">
    <location>
        <begin position="89"/>
        <end position="108"/>
    </location>
</feature>
<dbReference type="InterPro" id="IPR049177">
    <property type="entry name" value="MgtC_SapB_SrpB_YhiD_N"/>
</dbReference>
<keyword evidence="5 7" id="KW-1133">Transmembrane helix</keyword>
<evidence type="ECO:0000313" key="9">
    <source>
        <dbReference type="EMBL" id="SOC79087.1"/>
    </source>
</evidence>
<feature type="domain" description="MgtC/SapB/SrpB/YhiD N-terminal" evidence="8">
    <location>
        <begin position="11"/>
        <end position="133"/>
    </location>
</feature>
<sequence>MELLEFGFRIGAALLAGLFIGMEREIHNKNAGLKTNALVSLGAAVFVLTSLAFEGEKYVDTTRVIGQVVTGIGFLGAGVILHKGTIVRGLTTAATVWCSAGAGCLAAIGQYKELFLLVAIIVFVNVVFNPVDRFIARLFGHDKEDKIDD</sequence>
<evidence type="ECO:0000256" key="2">
    <source>
        <dbReference type="ARBA" id="ARBA00009298"/>
    </source>
</evidence>
<dbReference type="Proteomes" id="UP000219193">
    <property type="component" value="Unassembled WGS sequence"/>
</dbReference>
<evidence type="ECO:0000259" key="8">
    <source>
        <dbReference type="Pfam" id="PF02308"/>
    </source>
</evidence>
<dbReference type="EMBL" id="OCMF01000001">
    <property type="protein sequence ID" value="SOC79087.1"/>
    <property type="molecule type" value="Genomic_DNA"/>
</dbReference>
<evidence type="ECO:0000256" key="7">
    <source>
        <dbReference type="SAM" id="Phobius"/>
    </source>
</evidence>
<evidence type="ECO:0000256" key="1">
    <source>
        <dbReference type="ARBA" id="ARBA00004651"/>
    </source>
</evidence>
<comment type="subcellular location">
    <subcellularLocation>
        <location evidence="1">Cell membrane</location>
        <topology evidence="1">Multi-pass membrane protein</topology>
    </subcellularLocation>
</comment>
<name>A0A285X171_9FLAO</name>
<dbReference type="GO" id="GO:0005886">
    <property type="term" value="C:plasma membrane"/>
    <property type="evidence" value="ECO:0007669"/>
    <property type="project" value="UniProtKB-SubCell"/>
</dbReference>
<evidence type="ECO:0000313" key="10">
    <source>
        <dbReference type="Proteomes" id="UP000219193"/>
    </source>
</evidence>
<organism evidence="9 10">
    <name type="scientific">Salinimicrobium sediminis</name>
    <dbReference type="NCBI Taxonomy" id="1343891"/>
    <lineage>
        <taxon>Bacteria</taxon>
        <taxon>Pseudomonadati</taxon>
        <taxon>Bacteroidota</taxon>
        <taxon>Flavobacteriia</taxon>
        <taxon>Flavobacteriales</taxon>
        <taxon>Flavobacteriaceae</taxon>
        <taxon>Salinimicrobium</taxon>
    </lineage>
</organism>
<evidence type="ECO:0000256" key="5">
    <source>
        <dbReference type="ARBA" id="ARBA00022989"/>
    </source>
</evidence>
<evidence type="ECO:0000256" key="4">
    <source>
        <dbReference type="ARBA" id="ARBA00022692"/>
    </source>
</evidence>
<dbReference type="PRINTS" id="PR01837">
    <property type="entry name" value="MGTCSAPBPROT"/>
</dbReference>
<protein>
    <submittedName>
        <fullName evidence="9">Putative Mg2+ transporter-C (MgtC) family protein</fullName>
    </submittedName>
</protein>
<comment type="similarity">
    <text evidence="2">Belongs to the MgtC/SapB family.</text>
</comment>
<dbReference type="RefSeq" id="WP_097054852.1">
    <property type="nucleotide sequence ID" value="NZ_OCMF01000001.1"/>
</dbReference>
<feature type="transmembrane region" description="Helical" evidence="7">
    <location>
        <begin position="114"/>
        <end position="131"/>
    </location>
</feature>
<accession>A0A285X171</accession>
<keyword evidence="6 7" id="KW-0472">Membrane</keyword>